<dbReference type="PANTHER" id="PTHR28582:SF1">
    <property type="entry name" value="TRNA-SPLICING ENDONUCLEASE SUBUNIT SEN15"/>
    <property type="match status" value="1"/>
</dbReference>
<feature type="domain" description="tRNA-splicing endonuclease subunit Sen15" evidence="5">
    <location>
        <begin position="61"/>
        <end position="119"/>
    </location>
</feature>
<keyword evidence="4" id="KW-1133">Transmembrane helix</keyword>
<keyword evidence="2" id="KW-0819">tRNA processing</keyword>
<accession>A0A484GPE7</accession>
<evidence type="ECO:0000313" key="7">
    <source>
        <dbReference type="Proteomes" id="UP000295264"/>
    </source>
</evidence>
<evidence type="ECO:0000256" key="3">
    <source>
        <dbReference type="SAM" id="MobiDB-lite"/>
    </source>
</evidence>
<dbReference type="InterPro" id="IPR018593">
    <property type="entry name" value="tRNA-endonuc_su_Sen15"/>
</dbReference>
<evidence type="ECO:0000313" key="6">
    <source>
        <dbReference type="EMBL" id="TEA37644.1"/>
    </source>
</evidence>
<evidence type="ECO:0000256" key="1">
    <source>
        <dbReference type="ARBA" id="ARBA00006091"/>
    </source>
</evidence>
<keyword evidence="7" id="KW-1185">Reference proteome</keyword>
<proteinExistence type="inferred from homology"/>
<sequence>MEESGESQPTAGCSDVRPSGDRGGGALSWAPEDAWMGTHPKYLEMMELDIGDATQVYIAFLVYLDLMESKSWHEVNCVGLPDLQLICLLGTEIEGEGLQTVVPTPVSASLSHNRWAGDFDLCLTGLTLLLLLLVMTMMVIKVFGPILGNPLKSDKLHKNKTTTSYVVGGLHQRVTMTTEHDADAVAVQQPSICTHDAVGTQNCESG</sequence>
<comment type="caution">
    <text evidence="6">The sequence shown here is derived from an EMBL/GenBank/DDBJ whole genome shotgun (WGS) entry which is preliminary data.</text>
</comment>
<name>A0A484GPE7_SOUCH</name>
<evidence type="ECO:0000256" key="4">
    <source>
        <dbReference type="SAM" id="Phobius"/>
    </source>
</evidence>
<dbReference type="GO" id="GO:0003676">
    <property type="term" value="F:nucleic acid binding"/>
    <property type="evidence" value="ECO:0007669"/>
    <property type="project" value="InterPro"/>
</dbReference>
<dbReference type="Proteomes" id="UP000295264">
    <property type="component" value="Unassembled WGS sequence"/>
</dbReference>
<dbReference type="InterPro" id="IPR011856">
    <property type="entry name" value="tRNA_endonuc-like_dom_sf"/>
</dbReference>
<dbReference type="SUPFAM" id="SSF53032">
    <property type="entry name" value="tRNA-intron endonuclease catalytic domain-like"/>
    <property type="match status" value="1"/>
</dbReference>
<organism evidence="6 7">
    <name type="scientific">Sousa chinensis</name>
    <name type="common">Indo-pacific humpbacked dolphin</name>
    <name type="synonym">Steno chinensis</name>
    <dbReference type="NCBI Taxonomy" id="103600"/>
    <lineage>
        <taxon>Eukaryota</taxon>
        <taxon>Metazoa</taxon>
        <taxon>Chordata</taxon>
        <taxon>Craniata</taxon>
        <taxon>Vertebrata</taxon>
        <taxon>Euteleostomi</taxon>
        <taxon>Mammalia</taxon>
        <taxon>Eutheria</taxon>
        <taxon>Laurasiatheria</taxon>
        <taxon>Artiodactyla</taxon>
        <taxon>Whippomorpha</taxon>
        <taxon>Cetacea</taxon>
        <taxon>Odontoceti</taxon>
        <taxon>Delphinidae</taxon>
        <taxon>Sousa</taxon>
    </lineage>
</organism>
<comment type="similarity">
    <text evidence="1">Belongs to the SEN15 family.</text>
</comment>
<dbReference type="InterPro" id="IPR036167">
    <property type="entry name" value="tRNA_intron_Endo_cat-like_sf"/>
</dbReference>
<keyword evidence="4" id="KW-0812">Transmembrane</keyword>
<dbReference type="GO" id="GO:0005634">
    <property type="term" value="C:nucleus"/>
    <property type="evidence" value="ECO:0007669"/>
    <property type="project" value="UniProtKB-ARBA"/>
</dbReference>
<dbReference type="EMBL" id="QWLN02005217">
    <property type="protein sequence ID" value="TEA37644.1"/>
    <property type="molecule type" value="Genomic_DNA"/>
</dbReference>
<feature type="transmembrane region" description="Helical" evidence="4">
    <location>
        <begin position="121"/>
        <end position="143"/>
    </location>
</feature>
<feature type="compositionally biased region" description="Polar residues" evidence="3">
    <location>
        <begin position="1"/>
        <end position="11"/>
    </location>
</feature>
<dbReference type="Gene3D" id="3.40.1350.10">
    <property type="match status" value="1"/>
</dbReference>
<dbReference type="AlphaFoldDB" id="A0A484GPE7"/>
<protein>
    <recommendedName>
        <fullName evidence="5">tRNA-splicing endonuclease subunit Sen15 domain-containing protein</fullName>
    </recommendedName>
</protein>
<keyword evidence="4" id="KW-0472">Membrane</keyword>
<gene>
    <name evidence="6" type="ORF">DBR06_SOUSAS5310085</name>
</gene>
<evidence type="ECO:0000259" key="5">
    <source>
        <dbReference type="Pfam" id="PF09631"/>
    </source>
</evidence>
<feature type="region of interest" description="Disordered" evidence="3">
    <location>
        <begin position="1"/>
        <end position="31"/>
    </location>
</feature>
<evidence type="ECO:0000256" key="2">
    <source>
        <dbReference type="ARBA" id="ARBA00022694"/>
    </source>
</evidence>
<dbReference type="PANTHER" id="PTHR28582">
    <property type="entry name" value="TRNA-SPLICING ENDONUCLEASE SUBUNIT SEN15"/>
    <property type="match status" value="1"/>
</dbReference>
<dbReference type="GO" id="GO:0006388">
    <property type="term" value="P:tRNA splicing, via endonucleolytic cleavage and ligation"/>
    <property type="evidence" value="ECO:0007669"/>
    <property type="project" value="InterPro"/>
</dbReference>
<dbReference type="Pfam" id="PF09631">
    <property type="entry name" value="Sen15"/>
    <property type="match status" value="1"/>
</dbReference>
<reference evidence="6 7" key="1">
    <citation type="journal article" date="2018" name="Genomics">
        <title>Molecular footprints of inshore aquatic adaptation in Indo-Pacific humpback dolphin (Sousa chinensis).</title>
        <authorList>
            <person name="Ming Y."/>
            <person name="Jian J."/>
            <person name="Yu F."/>
            <person name="Yu X."/>
            <person name="Wang J."/>
            <person name="Liu W."/>
        </authorList>
    </citation>
    <scope>NUCLEOTIDE SEQUENCE [LARGE SCALE GENOMIC DNA]</scope>
    <source>
        <strain evidence="6">MY-2018</strain>
        <tissue evidence="6">Skin</tissue>
    </source>
</reference>